<accession>A0AAV7MYY9</accession>
<gene>
    <name evidence="2" type="ORF">NDU88_005616</name>
</gene>
<comment type="caution">
    <text evidence="2">The sequence shown here is derived from an EMBL/GenBank/DDBJ whole genome shotgun (WGS) entry which is preliminary data.</text>
</comment>
<name>A0AAV7MYY9_PLEWA</name>
<reference evidence="2" key="1">
    <citation type="journal article" date="2022" name="bioRxiv">
        <title>Sequencing and chromosome-scale assembly of the giantPleurodeles waltlgenome.</title>
        <authorList>
            <person name="Brown T."/>
            <person name="Elewa A."/>
            <person name="Iarovenko S."/>
            <person name="Subramanian E."/>
            <person name="Araus A.J."/>
            <person name="Petzold A."/>
            <person name="Susuki M."/>
            <person name="Suzuki K.-i.T."/>
            <person name="Hayashi T."/>
            <person name="Toyoda A."/>
            <person name="Oliveira C."/>
            <person name="Osipova E."/>
            <person name="Leigh N.D."/>
            <person name="Simon A."/>
            <person name="Yun M.H."/>
        </authorList>
    </citation>
    <scope>NUCLEOTIDE SEQUENCE</scope>
    <source>
        <strain evidence="2">20211129_DDA</strain>
        <tissue evidence="2">Liver</tissue>
    </source>
</reference>
<feature type="transmembrane region" description="Helical" evidence="1">
    <location>
        <begin position="220"/>
        <end position="242"/>
    </location>
</feature>
<evidence type="ECO:0000256" key="1">
    <source>
        <dbReference type="SAM" id="Phobius"/>
    </source>
</evidence>
<keyword evidence="1" id="KW-0472">Membrane</keyword>
<keyword evidence="3" id="KW-1185">Reference proteome</keyword>
<keyword evidence="1" id="KW-0812">Transmembrane</keyword>
<keyword evidence="1" id="KW-1133">Transmembrane helix</keyword>
<dbReference type="Proteomes" id="UP001066276">
    <property type="component" value="Chromosome 9"/>
</dbReference>
<proteinExistence type="predicted"/>
<organism evidence="2 3">
    <name type="scientific">Pleurodeles waltl</name>
    <name type="common">Iberian ribbed newt</name>
    <dbReference type="NCBI Taxonomy" id="8319"/>
    <lineage>
        <taxon>Eukaryota</taxon>
        <taxon>Metazoa</taxon>
        <taxon>Chordata</taxon>
        <taxon>Craniata</taxon>
        <taxon>Vertebrata</taxon>
        <taxon>Euteleostomi</taxon>
        <taxon>Amphibia</taxon>
        <taxon>Batrachia</taxon>
        <taxon>Caudata</taxon>
        <taxon>Salamandroidea</taxon>
        <taxon>Salamandridae</taxon>
        <taxon>Pleurodelinae</taxon>
        <taxon>Pleurodeles</taxon>
    </lineage>
</organism>
<dbReference type="AlphaFoldDB" id="A0AAV7MYY9"/>
<evidence type="ECO:0000313" key="2">
    <source>
        <dbReference type="EMBL" id="KAJ1108234.1"/>
    </source>
</evidence>
<sequence length="454" mass="46370">MPSKARWKQCLEEKPLTTRHSMKNQDAMEPELQVLPMLVYRLIYQEHQRRRRRRWLLCGGSDGAGGGAASGGGKLQLVSCSLGRPPTGAAGAGSGPTVSGAGGGACSGDAGGAGPGAGASAASGGGRLQPFSCSLGRLPTGDAVADSSGSSGGAGGGVGGWAAGGAAGGAARSADGRAGSSAGGYQAFTCILCWLKCLAFDFLPLPHLGRCCCALGSVSWRFGGGFAGWVLLLAFAACWPLLHLGGWRNGLFLCRGWWYTGFPDGCPFEPLGVAGSTLDGDLVAEVLGWVLVTLARVEGRGGGVGKRSMFARKRFLDTLGREDGEGLGLEEEGVVVGGVFLLSLGEGAWAGCCCEVDGCWVGGCLRLCTLGGGVTDPLGEDTGYVCMVVGVVTANERCVVMGILVMEVVDEDVLHAGVSGNNTGREVDEEEEGDTMEAVDIGVSAWVWCLCECL</sequence>
<evidence type="ECO:0000313" key="3">
    <source>
        <dbReference type="Proteomes" id="UP001066276"/>
    </source>
</evidence>
<protein>
    <submittedName>
        <fullName evidence="2">Uncharacterized protein</fullName>
    </submittedName>
</protein>
<dbReference type="EMBL" id="JANPWB010000013">
    <property type="protein sequence ID" value="KAJ1108234.1"/>
    <property type="molecule type" value="Genomic_DNA"/>
</dbReference>